<evidence type="ECO:0000313" key="1">
    <source>
        <dbReference type="EMBL" id="KAJ7763959.1"/>
    </source>
</evidence>
<accession>A0AAD7JFU7</accession>
<proteinExistence type="predicted"/>
<dbReference type="Proteomes" id="UP001215280">
    <property type="component" value="Unassembled WGS sequence"/>
</dbReference>
<reference evidence="1" key="1">
    <citation type="submission" date="2023-03" db="EMBL/GenBank/DDBJ databases">
        <title>Massive genome expansion in bonnet fungi (Mycena s.s.) driven by repeated elements and novel gene families across ecological guilds.</title>
        <authorList>
            <consortium name="Lawrence Berkeley National Laboratory"/>
            <person name="Harder C.B."/>
            <person name="Miyauchi S."/>
            <person name="Viragh M."/>
            <person name="Kuo A."/>
            <person name="Thoen E."/>
            <person name="Andreopoulos B."/>
            <person name="Lu D."/>
            <person name="Skrede I."/>
            <person name="Drula E."/>
            <person name="Henrissat B."/>
            <person name="Morin E."/>
            <person name="Kohler A."/>
            <person name="Barry K."/>
            <person name="LaButti K."/>
            <person name="Morin E."/>
            <person name="Salamov A."/>
            <person name="Lipzen A."/>
            <person name="Mereny Z."/>
            <person name="Hegedus B."/>
            <person name="Baldrian P."/>
            <person name="Stursova M."/>
            <person name="Weitz H."/>
            <person name="Taylor A."/>
            <person name="Grigoriev I.V."/>
            <person name="Nagy L.G."/>
            <person name="Martin F."/>
            <person name="Kauserud H."/>
        </authorList>
    </citation>
    <scope>NUCLEOTIDE SEQUENCE</scope>
    <source>
        <strain evidence="1">CBHHK188m</strain>
    </source>
</reference>
<evidence type="ECO:0000313" key="2">
    <source>
        <dbReference type="Proteomes" id="UP001215280"/>
    </source>
</evidence>
<comment type="caution">
    <text evidence="1">The sequence shown here is derived from an EMBL/GenBank/DDBJ whole genome shotgun (WGS) entry which is preliminary data.</text>
</comment>
<protein>
    <submittedName>
        <fullName evidence="1">Uncharacterized protein</fullName>
    </submittedName>
</protein>
<sequence length="165" mass="18578">MVRSPTFFPSSLCVHCHCSGNAHDYGGGSLLPLPLPTFPAGPYLLVSECRLYRWRVYRDLRSWPRRDINVFFFRASTCSTPARCAPSTRRQCGLEDHAINASPALPLLFLVSSFRDSRALDGRRAAGSHVYWEHPVPGVEICSRWDSRVQERDGDDAIPVRARCS</sequence>
<gene>
    <name evidence="1" type="ORF">DFH07DRAFT_384028</name>
</gene>
<organism evidence="1 2">
    <name type="scientific">Mycena maculata</name>
    <dbReference type="NCBI Taxonomy" id="230809"/>
    <lineage>
        <taxon>Eukaryota</taxon>
        <taxon>Fungi</taxon>
        <taxon>Dikarya</taxon>
        <taxon>Basidiomycota</taxon>
        <taxon>Agaricomycotina</taxon>
        <taxon>Agaricomycetes</taxon>
        <taxon>Agaricomycetidae</taxon>
        <taxon>Agaricales</taxon>
        <taxon>Marasmiineae</taxon>
        <taxon>Mycenaceae</taxon>
        <taxon>Mycena</taxon>
    </lineage>
</organism>
<keyword evidence="2" id="KW-1185">Reference proteome</keyword>
<name>A0AAD7JFU7_9AGAR</name>
<dbReference type="AlphaFoldDB" id="A0AAD7JFU7"/>
<dbReference type="EMBL" id="JARJLG010000039">
    <property type="protein sequence ID" value="KAJ7763959.1"/>
    <property type="molecule type" value="Genomic_DNA"/>
</dbReference>